<dbReference type="VEuPathDB" id="VectorBase:ASIC014684"/>
<dbReference type="EMBL" id="KE525320">
    <property type="protein sequence ID" value="KFB46689.1"/>
    <property type="molecule type" value="Genomic_DNA"/>
</dbReference>
<proteinExistence type="predicted"/>
<evidence type="ECO:0000313" key="3">
    <source>
        <dbReference type="Proteomes" id="UP000030765"/>
    </source>
</evidence>
<accession>A0A084W8Z5</accession>
<reference evidence="2" key="2">
    <citation type="submission" date="2020-05" db="UniProtKB">
        <authorList>
            <consortium name="EnsemblMetazoa"/>
        </authorList>
    </citation>
    <scope>IDENTIFICATION</scope>
</reference>
<reference evidence="1 3" key="1">
    <citation type="journal article" date="2014" name="BMC Genomics">
        <title>Genome sequence of Anopheles sinensis provides insight into genetics basis of mosquito competence for malaria parasites.</title>
        <authorList>
            <person name="Zhou D."/>
            <person name="Zhang D."/>
            <person name="Ding G."/>
            <person name="Shi L."/>
            <person name="Hou Q."/>
            <person name="Ye Y."/>
            <person name="Xu Y."/>
            <person name="Zhou H."/>
            <person name="Xiong C."/>
            <person name="Li S."/>
            <person name="Yu J."/>
            <person name="Hong S."/>
            <person name="Yu X."/>
            <person name="Zou P."/>
            <person name="Chen C."/>
            <person name="Chang X."/>
            <person name="Wang W."/>
            <person name="Lv Y."/>
            <person name="Sun Y."/>
            <person name="Ma L."/>
            <person name="Shen B."/>
            <person name="Zhu C."/>
        </authorList>
    </citation>
    <scope>NUCLEOTIDE SEQUENCE [LARGE SCALE GENOMIC DNA]</scope>
</reference>
<keyword evidence="3" id="KW-1185">Reference proteome</keyword>
<name>A0A084W8Z5_ANOSI</name>
<dbReference type="AlphaFoldDB" id="A0A084W8Z5"/>
<organism evidence="1">
    <name type="scientific">Anopheles sinensis</name>
    <name type="common">Mosquito</name>
    <dbReference type="NCBI Taxonomy" id="74873"/>
    <lineage>
        <taxon>Eukaryota</taxon>
        <taxon>Metazoa</taxon>
        <taxon>Ecdysozoa</taxon>
        <taxon>Arthropoda</taxon>
        <taxon>Hexapoda</taxon>
        <taxon>Insecta</taxon>
        <taxon>Pterygota</taxon>
        <taxon>Neoptera</taxon>
        <taxon>Endopterygota</taxon>
        <taxon>Diptera</taxon>
        <taxon>Nematocera</taxon>
        <taxon>Culicoidea</taxon>
        <taxon>Culicidae</taxon>
        <taxon>Anophelinae</taxon>
        <taxon>Anopheles</taxon>
    </lineage>
</organism>
<dbReference type="EnsemblMetazoa" id="ASIC014684-RA">
    <property type="protein sequence ID" value="ASIC014684-PA"/>
    <property type="gene ID" value="ASIC014684"/>
</dbReference>
<sequence length="90" mass="9772">MSFQCSLPAFRPHSTSPGAFSTSIDRGWAQKGCSHAAFQQPSSMQMPGCLVVDLPIRINLPADDGIGTGCDRFCVWHGKFASIILQQNVF</sequence>
<gene>
    <name evidence="1" type="ORF">ZHAS_00014684</name>
</gene>
<protein>
    <submittedName>
        <fullName evidence="1 2">Peptidase</fullName>
    </submittedName>
</protein>
<dbReference type="Proteomes" id="UP000030765">
    <property type="component" value="Unassembled WGS sequence"/>
</dbReference>
<evidence type="ECO:0000313" key="2">
    <source>
        <dbReference type="EnsemblMetazoa" id="ASIC014684-PA"/>
    </source>
</evidence>
<dbReference type="EMBL" id="ATLV01021549">
    <property type="status" value="NOT_ANNOTATED_CDS"/>
    <property type="molecule type" value="Genomic_DNA"/>
</dbReference>
<evidence type="ECO:0000313" key="1">
    <source>
        <dbReference type="EMBL" id="KFB46689.1"/>
    </source>
</evidence>